<dbReference type="Proteomes" id="UP000292082">
    <property type="component" value="Unassembled WGS sequence"/>
</dbReference>
<dbReference type="Gene3D" id="3.80.10.10">
    <property type="entry name" value="Ribonuclease Inhibitor"/>
    <property type="match status" value="1"/>
</dbReference>
<dbReference type="EMBL" id="ML145107">
    <property type="protein sequence ID" value="TBU60148.1"/>
    <property type="molecule type" value="Genomic_DNA"/>
</dbReference>
<gene>
    <name evidence="1" type="ORF">BD310DRAFT_905538</name>
</gene>
<dbReference type="SUPFAM" id="SSF52047">
    <property type="entry name" value="RNI-like"/>
    <property type="match status" value="1"/>
</dbReference>
<protein>
    <recommendedName>
        <fullName evidence="3">F-box domain-containing protein</fullName>
    </recommendedName>
</protein>
<evidence type="ECO:0008006" key="3">
    <source>
        <dbReference type="Google" id="ProtNLM"/>
    </source>
</evidence>
<dbReference type="InterPro" id="IPR032675">
    <property type="entry name" value="LRR_dom_sf"/>
</dbReference>
<sequence>MSSPTAALFTSTLTYTLSPYEPRSASGLATKTDLRSSVYPVPPDRSSTSTGVLGNAPLEIFREVLAILRQEEAQKALSSCSRACKSWNEVVRPYLFASIVVRRKTTFAGFATFLQSDVACITRHIQSLVLSRPLRRSVIIRRETYGSWLAQEGAENPDITQAQWDSFGGACVDCPQLDCDVLASILSHLPNLKRLTLHGLRLVLPDATRAMEATLLTRKLDYFELSEIWAVGDASLIPSLFTSLLLSSVRELVMEECGGTADAAADMMPSPSKRCQLQVNVEYLIMRGAFQLSLGKYGKFLDVRTLRSLSLHKSDWATSDLAESAWRFIRDRCKYLEEVDVDLEDVIQLGLRESQDDHYDEEQSPPTIWLRLGEALSSCKKLSRLCLRFALSKAKEYPEKRRPSSFRMFGSIFSGAGMPALSELQIQLEWKPDTEILAHIQTVELWDIGKLNEIESRRAGFPDLQRVAITCAVSGSTDEQCKALFGQRMERELIGLHEANKLSISFAIGEGRCIGEPSP</sequence>
<organism evidence="1 2">
    <name type="scientific">Dichomitus squalens</name>
    <dbReference type="NCBI Taxonomy" id="114155"/>
    <lineage>
        <taxon>Eukaryota</taxon>
        <taxon>Fungi</taxon>
        <taxon>Dikarya</taxon>
        <taxon>Basidiomycota</taxon>
        <taxon>Agaricomycotina</taxon>
        <taxon>Agaricomycetes</taxon>
        <taxon>Polyporales</taxon>
        <taxon>Polyporaceae</taxon>
        <taxon>Dichomitus</taxon>
    </lineage>
</organism>
<evidence type="ECO:0000313" key="2">
    <source>
        <dbReference type="Proteomes" id="UP000292082"/>
    </source>
</evidence>
<accession>A0A4V2K8I0</accession>
<name>A0A4V2K8I0_9APHY</name>
<proteinExistence type="predicted"/>
<keyword evidence="2" id="KW-1185">Reference proteome</keyword>
<dbReference type="AlphaFoldDB" id="A0A4V2K8I0"/>
<evidence type="ECO:0000313" key="1">
    <source>
        <dbReference type="EMBL" id="TBU60148.1"/>
    </source>
</evidence>
<reference evidence="1 2" key="1">
    <citation type="submission" date="2019-01" db="EMBL/GenBank/DDBJ databases">
        <title>Draft genome sequences of three monokaryotic isolates of the white-rot basidiomycete fungus Dichomitus squalens.</title>
        <authorList>
            <consortium name="DOE Joint Genome Institute"/>
            <person name="Lopez S.C."/>
            <person name="Andreopoulos B."/>
            <person name="Pangilinan J."/>
            <person name="Lipzen A."/>
            <person name="Riley R."/>
            <person name="Ahrendt S."/>
            <person name="Ng V."/>
            <person name="Barry K."/>
            <person name="Daum C."/>
            <person name="Grigoriev I.V."/>
            <person name="Hilden K.S."/>
            <person name="Makela M.R."/>
            <person name="de Vries R.P."/>
        </authorList>
    </citation>
    <scope>NUCLEOTIDE SEQUENCE [LARGE SCALE GENOMIC DNA]</scope>
    <source>
        <strain evidence="1 2">CBS 464.89</strain>
    </source>
</reference>